<evidence type="ECO:0000313" key="2">
    <source>
        <dbReference type="Proteomes" id="UP001163321"/>
    </source>
</evidence>
<keyword evidence="2" id="KW-1185">Reference proteome</keyword>
<reference evidence="1 2" key="1">
    <citation type="journal article" date="2022" name="bioRxiv">
        <title>The genome of the oomycete Peronosclerospora sorghi, a cosmopolitan pathogen of maize and sorghum, is inflated with dispersed pseudogenes.</title>
        <authorList>
            <person name="Fletcher K."/>
            <person name="Martin F."/>
            <person name="Isakeit T."/>
            <person name="Cavanaugh K."/>
            <person name="Magill C."/>
            <person name="Michelmore R."/>
        </authorList>
    </citation>
    <scope>NUCLEOTIDE SEQUENCE [LARGE SCALE GENOMIC DNA]</scope>
    <source>
        <strain evidence="1">P6</strain>
    </source>
</reference>
<dbReference type="EMBL" id="CM047585">
    <property type="protein sequence ID" value="KAI9910108.1"/>
    <property type="molecule type" value="Genomic_DNA"/>
</dbReference>
<protein>
    <submittedName>
        <fullName evidence="1">Uncharacterized protein</fullName>
    </submittedName>
</protein>
<proteinExistence type="predicted"/>
<name>A0ACC0VW89_9STRA</name>
<comment type="caution">
    <text evidence="1">The sequence shown here is derived from an EMBL/GenBank/DDBJ whole genome shotgun (WGS) entry which is preliminary data.</text>
</comment>
<sequence length="118" mass="13017">MVSDYETQFIQKEESSVHCTTRHMSPKQPFLPLHKIEQHAHAGAKTEEEAVDPAGASSSSSPSDDSSSSYSKFDVVFATITTNFVKRKQPQGPPMQNRDSLSLLQSDQHLPLSLTVLC</sequence>
<gene>
    <name evidence="1" type="ORF">PsorP6_009977</name>
</gene>
<dbReference type="Proteomes" id="UP001163321">
    <property type="component" value="Chromosome 6"/>
</dbReference>
<organism evidence="1 2">
    <name type="scientific">Peronosclerospora sorghi</name>
    <dbReference type="NCBI Taxonomy" id="230839"/>
    <lineage>
        <taxon>Eukaryota</taxon>
        <taxon>Sar</taxon>
        <taxon>Stramenopiles</taxon>
        <taxon>Oomycota</taxon>
        <taxon>Peronosporomycetes</taxon>
        <taxon>Peronosporales</taxon>
        <taxon>Peronosporaceae</taxon>
        <taxon>Peronosclerospora</taxon>
    </lineage>
</organism>
<accession>A0ACC0VW89</accession>
<evidence type="ECO:0000313" key="1">
    <source>
        <dbReference type="EMBL" id="KAI9910108.1"/>
    </source>
</evidence>